<keyword evidence="4" id="KW-1185">Reference proteome</keyword>
<dbReference type="STRING" id="32040.SAMN04489710_10371"/>
<dbReference type="InterPro" id="IPR010982">
    <property type="entry name" value="Lambda_DNA-bd_dom_sf"/>
</dbReference>
<name>A0A1I1T1T9_9BURK</name>
<accession>A0A1I1T1T9</accession>
<dbReference type="GO" id="GO:0003677">
    <property type="term" value="F:DNA binding"/>
    <property type="evidence" value="ECO:0007669"/>
    <property type="project" value="UniProtKB-KW"/>
</dbReference>
<sequence length="118" mass="13157">MSPENNQHGELFKSIGRTLAQRREAKGMTQDQVSEALHIGTEAVSRMERGITMPTVQRLAELAEIYECGIDELLIASSTRTSDQAELISQILHTLPEADRAMIVEVVQKIAARLKDRL</sequence>
<evidence type="ECO:0000259" key="2">
    <source>
        <dbReference type="PROSITE" id="PS50943"/>
    </source>
</evidence>
<proteinExistence type="predicted"/>
<feature type="domain" description="HTH cro/C1-type" evidence="2">
    <location>
        <begin position="19"/>
        <end position="73"/>
    </location>
</feature>
<dbReference type="AlphaFoldDB" id="A0A1I1T1T9"/>
<dbReference type="PANTHER" id="PTHR46558:SF13">
    <property type="entry name" value="HTH-TYPE TRANSCRIPTIONAL REGULATOR IMMR"/>
    <property type="match status" value="1"/>
</dbReference>
<dbReference type="Proteomes" id="UP000199517">
    <property type="component" value="Unassembled WGS sequence"/>
</dbReference>
<dbReference type="PROSITE" id="PS50943">
    <property type="entry name" value="HTH_CROC1"/>
    <property type="match status" value="1"/>
</dbReference>
<dbReference type="PANTHER" id="PTHR46558">
    <property type="entry name" value="TRACRIPTIONAL REGULATORY PROTEIN-RELATED-RELATED"/>
    <property type="match status" value="1"/>
</dbReference>
<dbReference type="InterPro" id="IPR001387">
    <property type="entry name" value="Cro/C1-type_HTH"/>
</dbReference>
<organism evidence="3 4">
    <name type="scientific">Paracidovorax konjaci</name>
    <dbReference type="NCBI Taxonomy" id="32040"/>
    <lineage>
        <taxon>Bacteria</taxon>
        <taxon>Pseudomonadati</taxon>
        <taxon>Pseudomonadota</taxon>
        <taxon>Betaproteobacteria</taxon>
        <taxon>Burkholderiales</taxon>
        <taxon>Comamonadaceae</taxon>
        <taxon>Paracidovorax</taxon>
    </lineage>
</organism>
<keyword evidence="1" id="KW-0238">DNA-binding</keyword>
<dbReference type="CDD" id="cd00093">
    <property type="entry name" value="HTH_XRE"/>
    <property type="match status" value="1"/>
</dbReference>
<evidence type="ECO:0000313" key="3">
    <source>
        <dbReference type="EMBL" id="SFD52659.1"/>
    </source>
</evidence>
<reference evidence="4" key="1">
    <citation type="submission" date="2016-10" db="EMBL/GenBank/DDBJ databases">
        <authorList>
            <person name="Varghese N."/>
            <person name="Submissions S."/>
        </authorList>
    </citation>
    <scope>NUCLEOTIDE SEQUENCE [LARGE SCALE GENOMIC DNA]</scope>
    <source>
        <strain evidence="4">DSM 7481</strain>
    </source>
</reference>
<evidence type="ECO:0000256" key="1">
    <source>
        <dbReference type="ARBA" id="ARBA00023125"/>
    </source>
</evidence>
<dbReference type="Gene3D" id="1.10.260.40">
    <property type="entry name" value="lambda repressor-like DNA-binding domains"/>
    <property type="match status" value="1"/>
</dbReference>
<dbReference type="OrthoDB" id="5524454at2"/>
<dbReference type="Pfam" id="PF01381">
    <property type="entry name" value="HTH_3"/>
    <property type="match status" value="1"/>
</dbReference>
<protein>
    <submittedName>
        <fullName evidence="3">Transcriptional regulator, contains XRE-family HTH domain</fullName>
    </submittedName>
</protein>
<dbReference type="EMBL" id="FOMQ01000003">
    <property type="protein sequence ID" value="SFD52659.1"/>
    <property type="molecule type" value="Genomic_DNA"/>
</dbReference>
<dbReference type="SUPFAM" id="SSF47413">
    <property type="entry name" value="lambda repressor-like DNA-binding domains"/>
    <property type="match status" value="1"/>
</dbReference>
<gene>
    <name evidence="3" type="ORF">SAMN04489710_10371</name>
</gene>
<evidence type="ECO:0000313" key="4">
    <source>
        <dbReference type="Proteomes" id="UP000199517"/>
    </source>
</evidence>
<dbReference type="RefSeq" id="WP_092950194.1">
    <property type="nucleotide sequence ID" value="NZ_FOMQ01000003.1"/>
</dbReference>
<dbReference type="SMART" id="SM00530">
    <property type="entry name" value="HTH_XRE"/>
    <property type="match status" value="1"/>
</dbReference>